<evidence type="ECO:0000313" key="2">
    <source>
        <dbReference type="EMBL" id="GIG90302.1"/>
    </source>
</evidence>
<organism evidence="2 3">
    <name type="scientific">Plantactinospora endophytica</name>
    <dbReference type="NCBI Taxonomy" id="673535"/>
    <lineage>
        <taxon>Bacteria</taxon>
        <taxon>Bacillati</taxon>
        <taxon>Actinomycetota</taxon>
        <taxon>Actinomycetes</taxon>
        <taxon>Micromonosporales</taxon>
        <taxon>Micromonosporaceae</taxon>
        <taxon>Plantactinospora</taxon>
    </lineage>
</organism>
<sequence>MDVSGRTADGRAGPRTYAVTIDRPPAEVAPDGKLPEPVARLGPGVAVTVRPAPGGRGTELVAVLCEDEPGPLARLSARLVGEDRRAAVRIALRQAKQVAETGEVLR</sequence>
<comment type="caution">
    <text evidence="2">The sequence shown here is derived from an EMBL/GenBank/DDBJ whole genome shotgun (WGS) entry which is preliminary data.</text>
</comment>
<dbReference type="InterPro" id="IPR023393">
    <property type="entry name" value="START-like_dom_sf"/>
</dbReference>
<evidence type="ECO:0000256" key="1">
    <source>
        <dbReference type="SAM" id="MobiDB-lite"/>
    </source>
</evidence>
<dbReference type="Proteomes" id="UP000646749">
    <property type="component" value="Unassembled WGS sequence"/>
</dbReference>
<proteinExistence type="predicted"/>
<dbReference type="EMBL" id="BONW01000026">
    <property type="protein sequence ID" value="GIG90302.1"/>
    <property type="molecule type" value="Genomic_DNA"/>
</dbReference>
<keyword evidence="3" id="KW-1185">Reference proteome</keyword>
<evidence type="ECO:0000313" key="3">
    <source>
        <dbReference type="Proteomes" id="UP000646749"/>
    </source>
</evidence>
<reference evidence="2 3" key="1">
    <citation type="submission" date="2021-01" db="EMBL/GenBank/DDBJ databases">
        <title>Whole genome shotgun sequence of Plantactinospora endophytica NBRC 110450.</title>
        <authorList>
            <person name="Komaki H."/>
            <person name="Tamura T."/>
        </authorList>
    </citation>
    <scope>NUCLEOTIDE SEQUENCE [LARGE SCALE GENOMIC DNA]</scope>
    <source>
        <strain evidence="2 3">NBRC 110450</strain>
    </source>
</reference>
<accession>A0ABQ4E7N7</accession>
<feature type="region of interest" description="Disordered" evidence="1">
    <location>
        <begin position="1"/>
        <end position="39"/>
    </location>
</feature>
<name>A0ABQ4E7N7_9ACTN</name>
<gene>
    <name evidence="2" type="ORF">Pen02_52380</name>
</gene>
<dbReference type="RefSeq" id="WP_203868734.1">
    <property type="nucleotide sequence ID" value="NZ_BONW01000026.1"/>
</dbReference>
<dbReference type="Gene3D" id="3.30.530.20">
    <property type="match status" value="1"/>
</dbReference>
<protein>
    <submittedName>
        <fullName evidence="2">Uncharacterized protein</fullName>
    </submittedName>
</protein>